<keyword evidence="1" id="KW-0472">Membrane</keyword>
<evidence type="ECO:0008006" key="6">
    <source>
        <dbReference type="Google" id="ProtNLM"/>
    </source>
</evidence>
<dbReference type="GeneID" id="93547222"/>
<proteinExistence type="predicted"/>
<dbReference type="STRING" id="56192.UB38_06335"/>
<dbReference type="Proteomes" id="UP000241954">
    <property type="component" value="Unassembled WGS sequence"/>
</dbReference>
<dbReference type="RefSeq" id="WP_045035385.1">
    <property type="nucleotide sequence ID" value="NZ_JZSR01000001.1"/>
</dbReference>
<dbReference type="EMBL" id="PYLW01000014">
    <property type="protein sequence ID" value="PSV95599.1"/>
    <property type="molecule type" value="Genomic_DNA"/>
</dbReference>
<evidence type="ECO:0000313" key="4">
    <source>
        <dbReference type="Proteomes" id="UP000241190"/>
    </source>
</evidence>
<evidence type="ECO:0000313" key="2">
    <source>
        <dbReference type="EMBL" id="PSV95599.1"/>
    </source>
</evidence>
<feature type="transmembrane region" description="Helical" evidence="1">
    <location>
        <begin position="52"/>
        <end position="74"/>
    </location>
</feature>
<feature type="transmembrane region" description="Helical" evidence="1">
    <location>
        <begin position="116"/>
        <end position="135"/>
    </location>
</feature>
<dbReference type="InterPro" id="IPR046739">
    <property type="entry name" value="DUF6789"/>
</dbReference>
<protein>
    <recommendedName>
        <fullName evidence="6">DUF1440 domain-containing protein</fullName>
    </recommendedName>
</protein>
<dbReference type="OrthoDB" id="5822148at2"/>
<keyword evidence="4" id="KW-1185">Reference proteome</keyword>
<dbReference type="Pfam" id="PF20587">
    <property type="entry name" value="DUF6789"/>
    <property type="match status" value="1"/>
</dbReference>
<evidence type="ECO:0000313" key="3">
    <source>
        <dbReference type="EMBL" id="PSW99652.1"/>
    </source>
</evidence>
<keyword evidence="1" id="KW-1133">Transmembrane helix</keyword>
<feature type="transmembrane region" description="Helical" evidence="1">
    <location>
        <begin position="9"/>
        <end position="32"/>
    </location>
</feature>
<organism evidence="2 5">
    <name type="scientific">Photobacterium iliopiscarium</name>
    <dbReference type="NCBI Taxonomy" id="56192"/>
    <lineage>
        <taxon>Bacteria</taxon>
        <taxon>Pseudomonadati</taxon>
        <taxon>Pseudomonadota</taxon>
        <taxon>Gammaproteobacteria</taxon>
        <taxon>Vibrionales</taxon>
        <taxon>Vibrionaceae</taxon>
        <taxon>Photobacterium</taxon>
    </lineage>
</organism>
<evidence type="ECO:0000313" key="5">
    <source>
        <dbReference type="Proteomes" id="UP000241954"/>
    </source>
</evidence>
<dbReference type="Proteomes" id="UP000241190">
    <property type="component" value="Unassembled WGS sequence"/>
</dbReference>
<name>A0A0D8Q798_9GAMM</name>
<reference evidence="2 5" key="1">
    <citation type="submission" date="2018-01" db="EMBL/GenBank/DDBJ databases">
        <title>Whole genome sequencing of Histamine producing bacteria.</title>
        <authorList>
            <person name="Butler K."/>
        </authorList>
    </citation>
    <scope>NUCLEOTIDE SEQUENCE [LARGE SCALE GENOMIC DNA]</scope>
    <source>
        <strain evidence="3 4">ATCC 51761</strain>
        <strain evidence="2 5">NCIMB 13481</strain>
    </source>
</reference>
<comment type="caution">
    <text evidence="2">The sequence shown here is derived from an EMBL/GenBank/DDBJ whole genome shotgun (WGS) entry which is preliminary data.</text>
</comment>
<dbReference type="AlphaFoldDB" id="A0A0D8Q798"/>
<feature type="transmembrane region" description="Helical" evidence="1">
    <location>
        <begin position="86"/>
        <end position="104"/>
    </location>
</feature>
<sequence length="140" mass="15122">MFKNNLIKALLGGFIGTIVFTVMGQFIAPHIIGFPMNIGKMIAGMIHSPENVGVMIHFVMGTILFPISYLLLGYNRIPGPGWLKGLLYLLPIYLVAMIVIVPMAGKGLFFDSFPAAMIALMGHLIYGVIMGAIIGTPKKA</sequence>
<gene>
    <name evidence="2" type="ORF">C9I88_13140</name>
    <name evidence="3" type="ORF">C9J52_00160</name>
</gene>
<keyword evidence="1" id="KW-0812">Transmembrane</keyword>
<accession>A0A0D8Q798</accession>
<evidence type="ECO:0000256" key="1">
    <source>
        <dbReference type="SAM" id="Phobius"/>
    </source>
</evidence>
<dbReference type="EMBL" id="PYOP01000001">
    <property type="protein sequence ID" value="PSW99652.1"/>
    <property type="molecule type" value="Genomic_DNA"/>
</dbReference>